<dbReference type="WBParaSite" id="SMUV_0000046301-mRNA-1">
    <property type="protein sequence ID" value="SMUV_0000046301-mRNA-1"/>
    <property type="gene ID" value="SMUV_0000046301"/>
</dbReference>
<feature type="domain" description="CRAL-TRIO" evidence="1">
    <location>
        <begin position="64"/>
        <end position="239"/>
    </location>
</feature>
<dbReference type="CDD" id="cd00170">
    <property type="entry name" value="SEC14"/>
    <property type="match status" value="1"/>
</dbReference>
<accession>A0A0N5A8Q3</accession>
<dbReference type="SUPFAM" id="SSF101576">
    <property type="entry name" value="Supernatant protein factor (SPF), C-terminal domain"/>
    <property type="match status" value="1"/>
</dbReference>
<reference evidence="3" key="1">
    <citation type="submission" date="2017-02" db="UniProtKB">
        <authorList>
            <consortium name="WormBaseParasite"/>
        </authorList>
    </citation>
    <scope>IDENTIFICATION</scope>
</reference>
<dbReference type="Gene3D" id="3.40.525.10">
    <property type="entry name" value="CRAL-TRIO lipid binding domain"/>
    <property type="match status" value="1"/>
</dbReference>
<dbReference type="Proteomes" id="UP000046393">
    <property type="component" value="Unplaced"/>
</dbReference>
<protein>
    <submittedName>
        <fullName evidence="3">CRAL-TRIO domain-containing protein</fullName>
    </submittedName>
</protein>
<dbReference type="PANTHER" id="PTHR47159">
    <property type="entry name" value="PROTEIN CBG07705-RELATED"/>
    <property type="match status" value="1"/>
</dbReference>
<dbReference type="Pfam" id="PF25883">
    <property type="entry name" value="F28H7_8_C"/>
    <property type="match status" value="1"/>
</dbReference>
<keyword evidence="2" id="KW-1185">Reference proteome</keyword>
<dbReference type="Gene3D" id="2.60.120.680">
    <property type="entry name" value="GOLD domain"/>
    <property type="match status" value="1"/>
</dbReference>
<dbReference type="InterPro" id="IPR036273">
    <property type="entry name" value="CRAL/TRIO_N_dom_sf"/>
</dbReference>
<name>A0A0N5A8Q3_9BILA</name>
<dbReference type="SUPFAM" id="SSF46938">
    <property type="entry name" value="CRAL/TRIO N-terminal domain"/>
    <property type="match status" value="1"/>
</dbReference>
<sequence>MHSRCISSFFQTQDLQYEKYDTDYNLLRWAQGYNFDMELATIEFRRHLKFRRFYDLDNIIDSKENKSMTQFFPLGLVGKTGKDNHLLVVECAGRIDLQGIMKTFQLSVFLEQRLRFQEMMMKEINRMEAINKKQCSVIYILDLEGLKLDPKLLTVVTGPYKILWTLVYTNYPEWIDTLFVVNAPSFVPYLWKAIAPLLPERTRDKVRIPSKANYIKELEKYCDLKYVPKHWGGYLIDKNGDPMCRDRLIIPTNEIPKSMYWTPSADCPHHTDLECVTMGPGQGVVITYKVYQQDGPIIFTLNRYSERVYYMAIYHSVDENGADAELEKMDDWSPEFLYPWMPSVDLVQSKAPGPGIYKLEFKNPQTWFRSLTVYYRVRFVNELNEEVHYERINE</sequence>
<dbReference type="SMART" id="SM00516">
    <property type="entry name" value="SEC14"/>
    <property type="match status" value="1"/>
</dbReference>
<dbReference type="InterPro" id="IPR058960">
    <property type="entry name" value="Ctg-1-like_C"/>
</dbReference>
<dbReference type="PANTHER" id="PTHR47159:SF4">
    <property type="entry name" value="CRAL-TRIO DOMAIN-CONTAINING PROTEIN"/>
    <property type="match status" value="1"/>
</dbReference>
<organism evidence="2 3">
    <name type="scientific">Syphacia muris</name>
    <dbReference type="NCBI Taxonomy" id="451379"/>
    <lineage>
        <taxon>Eukaryota</taxon>
        <taxon>Metazoa</taxon>
        <taxon>Ecdysozoa</taxon>
        <taxon>Nematoda</taxon>
        <taxon>Chromadorea</taxon>
        <taxon>Rhabditida</taxon>
        <taxon>Spirurina</taxon>
        <taxon>Oxyuridomorpha</taxon>
        <taxon>Oxyuroidea</taxon>
        <taxon>Oxyuridae</taxon>
        <taxon>Syphacia</taxon>
    </lineage>
</organism>
<dbReference type="InterPro" id="IPR053302">
    <property type="entry name" value="CRAL-TRIO_domain"/>
</dbReference>
<dbReference type="STRING" id="451379.A0A0N5A8Q3"/>
<proteinExistence type="predicted"/>
<dbReference type="InterPro" id="IPR001251">
    <property type="entry name" value="CRAL-TRIO_dom"/>
</dbReference>
<evidence type="ECO:0000313" key="3">
    <source>
        <dbReference type="WBParaSite" id="SMUV_0000046301-mRNA-1"/>
    </source>
</evidence>
<dbReference type="SUPFAM" id="SSF52087">
    <property type="entry name" value="CRAL/TRIO domain"/>
    <property type="match status" value="1"/>
</dbReference>
<dbReference type="InterPro" id="IPR036598">
    <property type="entry name" value="GOLD_dom_sf"/>
</dbReference>
<dbReference type="InterPro" id="IPR036865">
    <property type="entry name" value="CRAL-TRIO_dom_sf"/>
</dbReference>
<dbReference type="PROSITE" id="PS50191">
    <property type="entry name" value="CRAL_TRIO"/>
    <property type="match status" value="1"/>
</dbReference>
<dbReference type="AlphaFoldDB" id="A0A0N5A8Q3"/>
<dbReference type="Pfam" id="PF00650">
    <property type="entry name" value="CRAL_TRIO"/>
    <property type="match status" value="1"/>
</dbReference>
<evidence type="ECO:0000259" key="1">
    <source>
        <dbReference type="PROSITE" id="PS50191"/>
    </source>
</evidence>
<evidence type="ECO:0000313" key="2">
    <source>
        <dbReference type="Proteomes" id="UP000046393"/>
    </source>
</evidence>